<proteinExistence type="predicted"/>
<keyword evidence="5 6" id="KW-0472">Membrane</keyword>
<dbReference type="GO" id="GO:0022857">
    <property type="term" value="F:transmembrane transporter activity"/>
    <property type="evidence" value="ECO:0007669"/>
    <property type="project" value="InterPro"/>
</dbReference>
<feature type="transmembrane region" description="Helical" evidence="6">
    <location>
        <begin position="121"/>
        <end position="143"/>
    </location>
</feature>
<gene>
    <name evidence="8" type="ORF">IJ22_03930</name>
</gene>
<keyword evidence="4 6" id="KW-1133">Transmembrane helix</keyword>
<feature type="transmembrane region" description="Helical" evidence="6">
    <location>
        <begin position="155"/>
        <end position="173"/>
    </location>
</feature>
<accession>A0A0U2W2N2</accession>
<dbReference type="InterPro" id="IPR020846">
    <property type="entry name" value="MFS_dom"/>
</dbReference>
<evidence type="ECO:0000256" key="4">
    <source>
        <dbReference type="ARBA" id="ARBA00022989"/>
    </source>
</evidence>
<feature type="transmembrane region" description="Helical" evidence="6">
    <location>
        <begin position="372"/>
        <end position="391"/>
    </location>
</feature>
<evidence type="ECO:0000256" key="6">
    <source>
        <dbReference type="SAM" id="Phobius"/>
    </source>
</evidence>
<feature type="transmembrane region" description="Helical" evidence="6">
    <location>
        <begin position="97"/>
        <end position="115"/>
    </location>
</feature>
<dbReference type="GO" id="GO:0005886">
    <property type="term" value="C:plasma membrane"/>
    <property type="evidence" value="ECO:0007669"/>
    <property type="project" value="UniProtKB-SubCell"/>
</dbReference>
<feature type="transmembrane region" description="Helical" evidence="6">
    <location>
        <begin position="403"/>
        <end position="423"/>
    </location>
</feature>
<dbReference type="KEGG" id="pnp:IJ22_03930"/>
<evidence type="ECO:0000313" key="8">
    <source>
        <dbReference type="EMBL" id="ALS20782.1"/>
    </source>
</evidence>
<protein>
    <submittedName>
        <fullName evidence="8">MFS transporter</fullName>
    </submittedName>
</protein>
<name>A0A0U2W2N2_9BACL</name>
<sequence length="429" mass="47303">MSYSNDDMASNRSYTQSVPIQTSFYYGWCIVFISGLGIFFSGPGQAYSNSVFIEFYMRDFHMDRTTVSSLYSLATLTAGFLLFAVGKLTGRFGHRVMMTWTAVLLGLACWWNSFVAGTLTLFIGFFMIRLLGQGSMFLIPNTLVSQWFVKQRGRALSYAGLGGLLGAAIFPPLNNWLIQTFSWPAAWRVLGAAILCCFAPAAFFLVRNKPEDVGLLPDHMLPGSDQASSQAPAAEDAWTLREAMRTKSFWLIMGCTAVPPMIYGGITIHIFSILNEHGIDRTTIAWILSFIPLISFACSLIAGFIVERVKVHAMLGLTFVINLLAPILLIAAQSEMMIFLFAVAWGVGQGLINVPLGVIWANYYGRRHLAQISGMTTFAMVFGSAVGPMQLGFAYDRLGNYNPVLWLMIFFWAAGAVFAFAATPPQRSP</sequence>
<feature type="transmembrane region" description="Helical" evidence="6">
    <location>
        <begin position="185"/>
        <end position="206"/>
    </location>
</feature>
<evidence type="ECO:0000259" key="7">
    <source>
        <dbReference type="PROSITE" id="PS50850"/>
    </source>
</evidence>
<dbReference type="InterPro" id="IPR052983">
    <property type="entry name" value="MFS_Riboflavin_Transporter"/>
</dbReference>
<dbReference type="PROSITE" id="PS50850">
    <property type="entry name" value="MFS"/>
    <property type="match status" value="1"/>
</dbReference>
<keyword evidence="9" id="KW-1185">Reference proteome</keyword>
<dbReference type="OrthoDB" id="182417at2"/>
<dbReference type="STRING" id="162209.IJ22_03930"/>
<evidence type="ECO:0000313" key="9">
    <source>
        <dbReference type="Proteomes" id="UP000061660"/>
    </source>
</evidence>
<feature type="transmembrane region" description="Helical" evidence="6">
    <location>
        <begin position="67"/>
        <end position="85"/>
    </location>
</feature>
<feature type="transmembrane region" description="Helical" evidence="6">
    <location>
        <begin position="338"/>
        <end position="360"/>
    </location>
</feature>
<dbReference type="EMBL" id="CP013652">
    <property type="protein sequence ID" value="ALS20782.1"/>
    <property type="molecule type" value="Genomic_DNA"/>
</dbReference>
<evidence type="ECO:0000256" key="2">
    <source>
        <dbReference type="ARBA" id="ARBA00022448"/>
    </source>
</evidence>
<feature type="transmembrane region" description="Helical" evidence="6">
    <location>
        <begin position="283"/>
        <end position="306"/>
    </location>
</feature>
<dbReference type="Proteomes" id="UP000061660">
    <property type="component" value="Chromosome"/>
</dbReference>
<dbReference type="PATRIC" id="fig|162209.4.peg.412"/>
<dbReference type="InterPro" id="IPR011701">
    <property type="entry name" value="MFS"/>
</dbReference>
<feature type="transmembrane region" description="Helical" evidence="6">
    <location>
        <begin position="24"/>
        <end position="47"/>
    </location>
</feature>
<evidence type="ECO:0000256" key="5">
    <source>
        <dbReference type="ARBA" id="ARBA00023136"/>
    </source>
</evidence>
<feature type="domain" description="Major facilitator superfamily (MFS) profile" evidence="7">
    <location>
        <begin position="30"/>
        <end position="427"/>
    </location>
</feature>
<dbReference type="InterPro" id="IPR036259">
    <property type="entry name" value="MFS_trans_sf"/>
</dbReference>
<dbReference type="PANTHER" id="PTHR43385:SF1">
    <property type="entry name" value="RIBOFLAVIN TRANSPORTER RIBJ"/>
    <property type="match status" value="1"/>
</dbReference>
<dbReference type="Gene3D" id="1.20.1250.20">
    <property type="entry name" value="MFS general substrate transporter like domains"/>
    <property type="match status" value="2"/>
</dbReference>
<feature type="transmembrane region" description="Helical" evidence="6">
    <location>
        <begin position="249"/>
        <end position="271"/>
    </location>
</feature>
<feature type="transmembrane region" description="Helical" evidence="6">
    <location>
        <begin position="313"/>
        <end position="332"/>
    </location>
</feature>
<evidence type="ECO:0000256" key="3">
    <source>
        <dbReference type="ARBA" id="ARBA00022692"/>
    </source>
</evidence>
<evidence type="ECO:0000256" key="1">
    <source>
        <dbReference type="ARBA" id="ARBA00004651"/>
    </source>
</evidence>
<dbReference type="Pfam" id="PF07690">
    <property type="entry name" value="MFS_1"/>
    <property type="match status" value="1"/>
</dbReference>
<reference evidence="8 9" key="2">
    <citation type="journal article" date="2016" name="Genome Announc.">
        <title>Complete Genome Sequences of Two Interactive Moderate Thermophiles, Paenibacillus napthalenovorans 32O-Y and Paenibacillus sp. 32O-W.</title>
        <authorList>
            <person name="Butler R.R.III."/>
            <person name="Wang J."/>
            <person name="Stark B.C."/>
            <person name="Pombert J.F."/>
        </authorList>
    </citation>
    <scope>NUCLEOTIDE SEQUENCE [LARGE SCALE GENOMIC DNA]</scope>
    <source>
        <strain evidence="8 9">32O-Y</strain>
    </source>
</reference>
<organism evidence="8 9">
    <name type="scientific">Paenibacillus naphthalenovorans</name>
    <dbReference type="NCBI Taxonomy" id="162209"/>
    <lineage>
        <taxon>Bacteria</taxon>
        <taxon>Bacillati</taxon>
        <taxon>Bacillota</taxon>
        <taxon>Bacilli</taxon>
        <taxon>Bacillales</taxon>
        <taxon>Paenibacillaceae</taxon>
        <taxon>Paenibacillus</taxon>
    </lineage>
</organism>
<reference evidence="9" key="1">
    <citation type="submission" date="2015-12" db="EMBL/GenBank/DDBJ databases">
        <title>Complete genome sequences of two moderately thermophilic Paenibacillus species.</title>
        <authorList>
            <person name="Butler R.III."/>
            <person name="Wang J."/>
            <person name="Stark B.C."/>
            <person name="Pombert J.-F."/>
        </authorList>
    </citation>
    <scope>NUCLEOTIDE SEQUENCE [LARGE SCALE GENOMIC DNA]</scope>
    <source>
        <strain evidence="9">32O-Y</strain>
    </source>
</reference>
<dbReference type="RefSeq" id="WP_145862486.1">
    <property type="nucleotide sequence ID" value="NZ_CP013652.1"/>
</dbReference>
<keyword evidence="2" id="KW-0813">Transport</keyword>
<dbReference type="SUPFAM" id="SSF103473">
    <property type="entry name" value="MFS general substrate transporter"/>
    <property type="match status" value="1"/>
</dbReference>
<dbReference type="AlphaFoldDB" id="A0A0U2W2N2"/>
<keyword evidence="3 6" id="KW-0812">Transmembrane</keyword>
<dbReference type="PANTHER" id="PTHR43385">
    <property type="entry name" value="RIBOFLAVIN TRANSPORTER RIBJ"/>
    <property type="match status" value="1"/>
</dbReference>
<comment type="subcellular location">
    <subcellularLocation>
        <location evidence="1">Cell membrane</location>
        <topology evidence="1">Multi-pass membrane protein</topology>
    </subcellularLocation>
</comment>